<dbReference type="GO" id="GO:0032993">
    <property type="term" value="C:protein-DNA complex"/>
    <property type="evidence" value="ECO:0007669"/>
    <property type="project" value="TreeGrafter"/>
</dbReference>
<proteinExistence type="predicted"/>
<reference evidence="15" key="3">
    <citation type="submission" date="2019-06" db="EMBL/GenBank/DDBJ databases">
        <authorList>
            <person name="Bisanz J.E."/>
            <person name="Turnbaugh P.J."/>
        </authorList>
    </citation>
    <scope>NUCLEOTIDE SEQUENCE</scope>
    <source>
        <strain evidence="15">SECO-MT75m2</strain>
    </source>
</reference>
<dbReference type="InterPro" id="IPR001789">
    <property type="entry name" value="Sig_transdc_resp-reg_receiver"/>
</dbReference>
<dbReference type="EMBL" id="VEVP01000008">
    <property type="protein sequence ID" value="TNU92510.1"/>
    <property type="molecule type" value="Genomic_DNA"/>
</dbReference>
<evidence type="ECO:0000259" key="9">
    <source>
        <dbReference type="PROSITE" id="PS51755"/>
    </source>
</evidence>
<organism evidence="13 17">
    <name type="scientific">Eggerthella lenta</name>
    <name type="common">Eubacterium lentum</name>
    <dbReference type="NCBI Taxonomy" id="84112"/>
    <lineage>
        <taxon>Bacteria</taxon>
        <taxon>Bacillati</taxon>
        <taxon>Actinomycetota</taxon>
        <taxon>Coriobacteriia</taxon>
        <taxon>Eggerthellales</taxon>
        <taxon>Eggerthellaceae</taxon>
        <taxon>Eggerthella</taxon>
    </lineage>
</organism>
<dbReference type="InterPro" id="IPR039420">
    <property type="entry name" value="WalR-like"/>
</dbReference>
<dbReference type="Proteomes" id="UP000253915">
    <property type="component" value="Unassembled WGS sequence"/>
</dbReference>
<dbReference type="PANTHER" id="PTHR48111">
    <property type="entry name" value="REGULATOR OF RPOS"/>
    <property type="match status" value="1"/>
</dbReference>
<feature type="DNA-binding region" description="OmpR/PhoB-type" evidence="7">
    <location>
        <begin position="124"/>
        <end position="222"/>
    </location>
</feature>
<evidence type="ECO:0000256" key="5">
    <source>
        <dbReference type="ARBA" id="ARBA00023163"/>
    </source>
</evidence>
<reference evidence="15 20" key="1">
    <citation type="journal article" date="2005" name="Appl. Environ. Microbiol.">
        <title>Intestinal bacterial communities that produce active estrogen-like compounds enterodiol and enterolactone in humans.</title>
        <authorList>
            <person name="Clavel T."/>
            <person name="Henderson G."/>
            <person name="Alpert C.A."/>
            <person name="Philippe C."/>
            <person name="Rigottier-Gois L."/>
            <person name="Dore J."/>
            <person name="Blaut M."/>
        </authorList>
    </citation>
    <scope>NUCLEOTIDE SEQUENCE [LARGE SCALE GENOMIC DNA]</scope>
    <source>
        <strain evidence="15 20">SECO-MT75m2</strain>
    </source>
</reference>
<evidence type="ECO:0000256" key="7">
    <source>
        <dbReference type="PROSITE-ProRule" id="PRU01091"/>
    </source>
</evidence>
<dbReference type="EMBL" id="WPOM01000015">
    <property type="protein sequence ID" value="MVN33328.1"/>
    <property type="molecule type" value="Genomic_DNA"/>
</dbReference>
<dbReference type="InterPro" id="IPR011006">
    <property type="entry name" value="CheY-like_superfamily"/>
</dbReference>
<evidence type="ECO:0000313" key="20">
    <source>
        <dbReference type="Proteomes" id="UP000312594"/>
    </source>
</evidence>
<dbReference type="Pfam" id="PF00486">
    <property type="entry name" value="Trans_reg_C"/>
    <property type="match status" value="1"/>
</dbReference>
<evidence type="ECO:0000259" key="8">
    <source>
        <dbReference type="PROSITE" id="PS50110"/>
    </source>
</evidence>
<reference evidence="10 21" key="4">
    <citation type="submission" date="2019-11" db="EMBL/GenBank/DDBJ databases">
        <title>Whole genome shotgun sequencing (WGS) data from Adlercreutzia equolifaciens ResAG-91, Eggerthella lenta MRI-F36, MRI-F37, MRI-F40, ResAG-49, ResAG-88, ResAG-121, ResAG-145, and Gordonibacter sp. ResAG-5, ResAG-26, ResAG-43, ResAG-50, ResAG-59.</title>
        <authorList>
            <person name="Stoll D.A."/>
            <person name="Danylec N."/>
            <person name="Franz C.M.A.P."/>
            <person name="Huch M."/>
        </authorList>
    </citation>
    <scope>NUCLEOTIDE SEQUENCE [LARGE SCALE GENOMIC DNA]</scope>
    <source>
        <strain evidence="10 21">ResAG-88</strain>
    </source>
</reference>
<protein>
    <submittedName>
        <fullName evidence="10 13">Response regulator</fullName>
    </submittedName>
    <submittedName>
        <fullName evidence="15">Response regulator transcription factor</fullName>
    </submittedName>
</protein>
<evidence type="ECO:0000313" key="14">
    <source>
        <dbReference type="EMBL" id="RDC33432.1"/>
    </source>
</evidence>
<dbReference type="EMBL" id="PPTU01000028">
    <property type="protein sequence ID" value="RDB67673.1"/>
    <property type="molecule type" value="Genomic_DNA"/>
</dbReference>
<evidence type="ECO:0000256" key="2">
    <source>
        <dbReference type="ARBA" id="ARBA00023012"/>
    </source>
</evidence>
<accession>A0A369N133</accession>
<dbReference type="Proteomes" id="UP000253970">
    <property type="component" value="Unassembled WGS sequence"/>
</dbReference>
<dbReference type="EMBL" id="PPTX01000009">
    <property type="protein sequence ID" value="RDB79978.1"/>
    <property type="molecule type" value="Genomic_DNA"/>
</dbReference>
<dbReference type="PROSITE" id="PS51755">
    <property type="entry name" value="OMPR_PHOB"/>
    <property type="match status" value="1"/>
</dbReference>
<comment type="caution">
    <text evidence="13">The sequence shown here is derived from an EMBL/GenBank/DDBJ whole genome shotgun (WGS) entry which is preliminary data.</text>
</comment>
<evidence type="ECO:0000313" key="19">
    <source>
        <dbReference type="Proteomes" id="UP000253970"/>
    </source>
</evidence>
<dbReference type="SUPFAM" id="SSF46894">
    <property type="entry name" value="C-terminal effector domain of the bipartite response regulators"/>
    <property type="match status" value="1"/>
</dbReference>
<sequence>MKLLIVEDDRLLSNALARSLRDAYAVDQAFDGEEGLFYAAQDVYDLVVLDVMLPERDGFSVLEALRAQGVDTPVLMLTARSATADKLRGLRSGADDYLAKPFDRDELLARIEAILRRTTGRRDVGIVAFKELALHTRTRQAFIADEPLALKGKQYDILEYLVSHQGSLISKERLFDKIWGFMSDTSSNVVEVYVSALRKALAPTGYDRYIKTIRGAGYLFTEDDHD</sequence>
<evidence type="ECO:0000256" key="4">
    <source>
        <dbReference type="ARBA" id="ARBA00023125"/>
    </source>
</evidence>
<dbReference type="GO" id="GO:0000976">
    <property type="term" value="F:transcription cis-regulatory region binding"/>
    <property type="evidence" value="ECO:0007669"/>
    <property type="project" value="TreeGrafter"/>
</dbReference>
<dbReference type="GO" id="GO:0005829">
    <property type="term" value="C:cytosol"/>
    <property type="evidence" value="ECO:0007669"/>
    <property type="project" value="TreeGrafter"/>
</dbReference>
<evidence type="ECO:0000313" key="16">
    <source>
        <dbReference type="Proteomes" id="UP000253752"/>
    </source>
</evidence>
<dbReference type="CDD" id="cd00383">
    <property type="entry name" value="trans_reg_C"/>
    <property type="match status" value="1"/>
</dbReference>
<dbReference type="PANTHER" id="PTHR48111:SF22">
    <property type="entry name" value="REGULATOR OF RPOS"/>
    <property type="match status" value="1"/>
</dbReference>
<dbReference type="EMBL" id="PPUQ01000037">
    <property type="protein sequence ID" value="RDC33432.1"/>
    <property type="molecule type" value="Genomic_DNA"/>
</dbReference>
<evidence type="ECO:0000256" key="1">
    <source>
        <dbReference type="ARBA" id="ARBA00022553"/>
    </source>
</evidence>
<evidence type="ECO:0000313" key="18">
    <source>
        <dbReference type="Proteomes" id="UP000253915"/>
    </source>
</evidence>
<dbReference type="InterPro" id="IPR016032">
    <property type="entry name" value="Sig_transdc_resp-reg_C-effctor"/>
</dbReference>
<evidence type="ECO:0000313" key="13">
    <source>
        <dbReference type="EMBL" id="RDB82508.1"/>
    </source>
</evidence>
<evidence type="ECO:0000313" key="17">
    <source>
        <dbReference type="Proteomes" id="UP000253857"/>
    </source>
</evidence>
<gene>
    <name evidence="14" type="ORF">C1853_15685</name>
    <name evidence="13" type="ORF">C1871_13465</name>
    <name evidence="12" type="ORF">C1872_07335</name>
    <name evidence="11" type="ORF">C1875_13215</name>
    <name evidence="15" type="ORF">FIC87_05250</name>
    <name evidence="10" type="ORF">GO726_09130</name>
</gene>
<feature type="domain" description="Response regulatory" evidence="8">
    <location>
        <begin position="2"/>
        <end position="115"/>
    </location>
</feature>
<evidence type="ECO:0000313" key="11">
    <source>
        <dbReference type="EMBL" id="RDB67673.1"/>
    </source>
</evidence>
<evidence type="ECO:0000256" key="6">
    <source>
        <dbReference type="PROSITE-ProRule" id="PRU00169"/>
    </source>
</evidence>
<dbReference type="InterPro" id="IPR036388">
    <property type="entry name" value="WH-like_DNA-bd_sf"/>
</dbReference>
<reference evidence="16 17" key="2">
    <citation type="journal article" date="2018" name="Elife">
        <title>Discovery and characterization of a prevalent human gut bacterial enzyme sufficient for the inactivation of a family of plant toxins.</title>
        <authorList>
            <person name="Koppel N."/>
            <person name="Bisanz J.E."/>
            <person name="Pandelia M.E."/>
            <person name="Turnbaugh P.J."/>
            <person name="Balskus E.P."/>
        </authorList>
    </citation>
    <scope>NUCLEOTIDE SEQUENCE [LARGE SCALE GENOMIC DNA]</scope>
    <source>
        <strain evidence="14 18">16A</strain>
        <strain evidence="13 17">FAA1-1-60AUCSF</strain>
        <strain evidence="12 16">MR1 #12</strain>
        <strain evidence="11 19">W1 BHI 6</strain>
    </source>
</reference>
<evidence type="ECO:0000313" key="21">
    <source>
        <dbReference type="Proteomes" id="UP000436429"/>
    </source>
</evidence>
<dbReference type="SMART" id="SM00862">
    <property type="entry name" value="Trans_reg_C"/>
    <property type="match status" value="1"/>
</dbReference>
<dbReference type="PROSITE" id="PS50110">
    <property type="entry name" value="RESPONSE_REGULATORY"/>
    <property type="match status" value="1"/>
</dbReference>
<dbReference type="Pfam" id="PF00072">
    <property type="entry name" value="Response_reg"/>
    <property type="match status" value="1"/>
</dbReference>
<keyword evidence="5" id="KW-0804">Transcription</keyword>
<dbReference type="GO" id="GO:0000156">
    <property type="term" value="F:phosphorelay response regulator activity"/>
    <property type="evidence" value="ECO:0007669"/>
    <property type="project" value="TreeGrafter"/>
</dbReference>
<evidence type="ECO:0000313" key="10">
    <source>
        <dbReference type="EMBL" id="MVN33328.1"/>
    </source>
</evidence>
<keyword evidence="1 6" id="KW-0597">Phosphoprotein</keyword>
<dbReference type="GeneID" id="69511662"/>
<keyword evidence="3" id="KW-0805">Transcription regulation</keyword>
<dbReference type="Proteomes" id="UP000436429">
    <property type="component" value="Unassembled WGS sequence"/>
</dbReference>
<dbReference type="Gene3D" id="1.10.10.10">
    <property type="entry name" value="Winged helix-like DNA-binding domain superfamily/Winged helix DNA-binding domain"/>
    <property type="match status" value="1"/>
</dbReference>
<dbReference type="CDD" id="cd17625">
    <property type="entry name" value="REC_OmpR_DrrD-like"/>
    <property type="match status" value="1"/>
</dbReference>
<dbReference type="SUPFAM" id="SSF52172">
    <property type="entry name" value="CheY-like"/>
    <property type="match status" value="1"/>
</dbReference>
<evidence type="ECO:0000313" key="12">
    <source>
        <dbReference type="EMBL" id="RDB79978.1"/>
    </source>
</evidence>
<keyword evidence="4 7" id="KW-0238">DNA-binding</keyword>
<dbReference type="GO" id="GO:0006355">
    <property type="term" value="P:regulation of DNA-templated transcription"/>
    <property type="evidence" value="ECO:0007669"/>
    <property type="project" value="InterPro"/>
</dbReference>
<dbReference type="InterPro" id="IPR001867">
    <property type="entry name" value="OmpR/PhoB-type_DNA-bd"/>
</dbReference>
<feature type="modified residue" description="4-aspartylphosphate" evidence="6">
    <location>
        <position position="50"/>
    </location>
</feature>
<dbReference type="Proteomes" id="UP000312594">
    <property type="component" value="Unassembled WGS sequence"/>
</dbReference>
<dbReference type="OMA" id="YQGHSDN"/>
<dbReference type="SMART" id="SM00448">
    <property type="entry name" value="REC"/>
    <property type="match status" value="1"/>
</dbReference>
<dbReference type="AlphaFoldDB" id="A0A369N133"/>
<evidence type="ECO:0000313" key="15">
    <source>
        <dbReference type="EMBL" id="TNU92510.1"/>
    </source>
</evidence>
<feature type="domain" description="OmpR/PhoB-type" evidence="9">
    <location>
        <begin position="124"/>
        <end position="222"/>
    </location>
</feature>
<dbReference type="FunFam" id="3.40.50.2300:FF:000002">
    <property type="entry name" value="DNA-binding response regulator PhoP"/>
    <property type="match status" value="1"/>
</dbReference>
<dbReference type="Gene3D" id="3.40.50.2300">
    <property type="match status" value="1"/>
</dbReference>
<dbReference type="Proteomes" id="UP000253857">
    <property type="component" value="Unassembled WGS sequence"/>
</dbReference>
<keyword evidence="2" id="KW-0902">Two-component regulatory system</keyword>
<evidence type="ECO:0000256" key="3">
    <source>
        <dbReference type="ARBA" id="ARBA00023015"/>
    </source>
</evidence>
<dbReference type="Proteomes" id="UP000253752">
    <property type="component" value="Unassembled WGS sequence"/>
</dbReference>
<dbReference type="EMBL" id="PPTY01000034">
    <property type="protein sequence ID" value="RDB82508.1"/>
    <property type="molecule type" value="Genomic_DNA"/>
</dbReference>
<dbReference type="RefSeq" id="WP_009607858.1">
    <property type="nucleotide sequence ID" value="NZ_AP025575.1"/>
</dbReference>
<name>A0A369N133_EGGLN</name>
<dbReference type="Gene3D" id="6.10.250.690">
    <property type="match status" value="1"/>
</dbReference>